<gene>
    <name evidence="7" type="ORF">AYBTSS11_LOCUS2393</name>
</gene>
<feature type="compositionally biased region" description="Low complexity" evidence="6">
    <location>
        <begin position="1"/>
        <end position="13"/>
    </location>
</feature>
<dbReference type="InterPro" id="IPR011989">
    <property type="entry name" value="ARM-like"/>
</dbReference>
<evidence type="ECO:0000256" key="1">
    <source>
        <dbReference type="ARBA" id="ARBA00010394"/>
    </source>
</evidence>
<feature type="region of interest" description="Disordered" evidence="6">
    <location>
        <begin position="1"/>
        <end position="33"/>
    </location>
</feature>
<evidence type="ECO:0000256" key="3">
    <source>
        <dbReference type="ARBA" id="ARBA00022737"/>
    </source>
</evidence>
<dbReference type="SMART" id="SM00185">
    <property type="entry name" value="ARM"/>
    <property type="match status" value="8"/>
</dbReference>
<dbReference type="Pfam" id="PF16186">
    <property type="entry name" value="Arm_3"/>
    <property type="match status" value="1"/>
</dbReference>
<keyword evidence="8" id="KW-1185">Reference proteome</keyword>
<keyword evidence="4 5" id="KW-0653">Protein transport</keyword>
<evidence type="ECO:0000256" key="6">
    <source>
        <dbReference type="SAM" id="MobiDB-lite"/>
    </source>
</evidence>
<dbReference type="SUPFAM" id="SSF48371">
    <property type="entry name" value="ARM repeat"/>
    <property type="match status" value="1"/>
</dbReference>
<evidence type="ECO:0000256" key="5">
    <source>
        <dbReference type="PIRNR" id="PIRNR005673"/>
    </source>
</evidence>
<reference evidence="7" key="1">
    <citation type="submission" date="2023-10" db="EMBL/GenBank/DDBJ databases">
        <authorList>
            <person name="Domelevo Entfellner J.-B."/>
        </authorList>
    </citation>
    <scope>NUCLEOTIDE SEQUENCE</scope>
</reference>
<organism evidence="7 8">
    <name type="scientific">Sphenostylis stenocarpa</name>
    <dbReference type="NCBI Taxonomy" id="92480"/>
    <lineage>
        <taxon>Eukaryota</taxon>
        <taxon>Viridiplantae</taxon>
        <taxon>Streptophyta</taxon>
        <taxon>Embryophyta</taxon>
        <taxon>Tracheophyta</taxon>
        <taxon>Spermatophyta</taxon>
        <taxon>Magnoliopsida</taxon>
        <taxon>eudicotyledons</taxon>
        <taxon>Gunneridae</taxon>
        <taxon>Pentapetalae</taxon>
        <taxon>rosids</taxon>
        <taxon>fabids</taxon>
        <taxon>Fabales</taxon>
        <taxon>Fabaceae</taxon>
        <taxon>Papilionoideae</taxon>
        <taxon>50 kb inversion clade</taxon>
        <taxon>NPAAA clade</taxon>
        <taxon>indigoferoid/millettioid clade</taxon>
        <taxon>Phaseoleae</taxon>
        <taxon>Sphenostylis</taxon>
    </lineage>
</organism>
<dbReference type="GO" id="GO:0006606">
    <property type="term" value="P:protein import into nucleus"/>
    <property type="evidence" value="ECO:0007669"/>
    <property type="project" value="InterPro"/>
</dbReference>
<name>A0AA86SCR0_9FABA</name>
<dbReference type="AlphaFoldDB" id="A0AA86SCR0"/>
<dbReference type="Pfam" id="PF00514">
    <property type="entry name" value="Arm"/>
    <property type="match status" value="3"/>
</dbReference>
<proteinExistence type="inferred from homology"/>
<dbReference type="InterPro" id="IPR024931">
    <property type="entry name" value="Importin_alpha"/>
</dbReference>
<dbReference type="InterPro" id="IPR000225">
    <property type="entry name" value="Armadillo"/>
</dbReference>
<keyword evidence="2 5" id="KW-0813">Transport</keyword>
<dbReference type="PIRSF" id="PIRSF005673">
    <property type="entry name" value="Importin_alpha"/>
    <property type="match status" value="1"/>
</dbReference>
<dbReference type="PANTHER" id="PTHR23316">
    <property type="entry name" value="IMPORTIN ALPHA"/>
    <property type="match status" value="1"/>
</dbReference>
<dbReference type="Proteomes" id="UP001189624">
    <property type="component" value="Chromosome 1"/>
</dbReference>
<dbReference type="InterPro" id="IPR016024">
    <property type="entry name" value="ARM-type_fold"/>
</dbReference>
<evidence type="ECO:0000313" key="7">
    <source>
        <dbReference type="EMBL" id="CAJ1869665.1"/>
    </source>
</evidence>
<dbReference type="Gene3D" id="1.25.10.10">
    <property type="entry name" value="Leucine-rich Repeat Variant"/>
    <property type="match status" value="1"/>
</dbReference>
<evidence type="ECO:0000256" key="2">
    <source>
        <dbReference type="ARBA" id="ARBA00022448"/>
    </source>
</evidence>
<keyword evidence="3" id="KW-0677">Repeat</keyword>
<dbReference type="GO" id="GO:0005737">
    <property type="term" value="C:cytoplasm"/>
    <property type="evidence" value="ECO:0007669"/>
    <property type="project" value="InterPro"/>
</dbReference>
<dbReference type="Gramene" id="rna-AYBTSS11_LOCUS2393">
    <property type="protein sequence ID" value="CAJ1869665.1"/>
    <property type="gene ID" value="gene-AYBTSS11_LOCUS2393"/>
</dbReference>
<comment type="similarity">
    <text evidence="1 5">Belongs to the importin alpha family.</text>
</comment>
<dbReference type="GO" id="GO:0061608">
    <property type="term" value="F:nuclear import signal receptor activity"/>
    <property type="evidence" value="ECO:0007669"/>
    <property type="project" value="InterPro"/>
</dbReference>
<dbReference type="InterPro" id="IPR032413">
    <property type="entry name" value="Arm_3"/>
</dbReference>
<sequence length="491" mass="55295">MSLQPGSSSGSPLEGAGRKSNKIGRVTEESRKMREENMIRMRKTEPQNILLRKRINISGLNHQLMEALPEIIERVCAEYPDHRLEVNEHFRRLTVGEEVPVDEVLKKGILPHLVGFLSRDDAPQLQREALWIVSNFNFASGTSQQITAIVELGVVPPLVNLLSSTDEDTREEVVFWNIVRDSANNRDLVLNHGALMPILGHLQPQSKLSMLRLASWCLSLLLRGEPPVSLEQIKPALPVLQRLVHMTDEEILTDTCWALAYFSVGETERSQAILDLGICPRLLELLQHPSDTITLTVLLFFGNIVTYNNGPQTRFLIDIQLLRRLRRVLMREYNKSIFREACWTISNIASGHRDQFQVVIDANIIDSVVKVVHNAGFEVKIEAAWVICNITFGGYTDHIRYLAAHGCIEALCELLTYSDLAIVRVCLLALDSILGVGESDRNDRGNSFAKRVEQCGGLDNIEMLQTHDNNEISKTATLILVSYFAEAEMDE</sequence>
<accession>A0AA86SCR0</accession>
<evidence type="ECO:0000256" key="4">
    <source>
        <dbReference type="ARBA" id="ARBA00022927"/>
    </source>
</evidence>
<protein>
    <recommendedName>
        <fullName evidence="5">Importin subunit alpha</fullName>
    </recommendedName>
</protein>
<evidence type="ECO:0000313" key="8">
    <source>
        <dbReference type="Proteomes" id="UP001189624"/>
    </source>
</evidence>
<dbReference type="EMBL" id="OY731398">
    <property type="protein sequence ID" value="CAJ1869665.1"/>
    <property type="molecule type" value="Genomic_DNA"/>
</dbReference>